<organism evidence="1 2">
    <name type="scientific">Nocardia cyriacigeorgica</name>
    <dbReference type="NCBI Taxonomy" id="135487"/>
    <lineage>
        <taxon>Bacteria</taxon>
        <taxon>Bacillati</taxon>
        <taxon>Actinomycetota</taxon>
        <taxon>Actinomycetes</taxon>
        <taxon>Mycobacteriales</taxon>
        <taxon>Nocardiaceae</taxon>
        <taxon>Nocardia</taxon>
    </lineage>
</organism>
<protein>
    <submittedName>
        <fullName evidence="1">Uncharacterized protein</fullName>
    </submittedName>
</protein>
<reference evidence="1 2" key="1">
    <citation type="submission" date="2019-02" db="EMBL/GenBank/DDBJ databases">
        <authorList>
            <consortium name="Pathogen Informatics"/>
        </authorList>
    </citation>
    <scope>NUCLEOTIDE SEQUENCE [LARGE SCALE GENOMIC DNA]</scope>
    <source>
        <strain evidence="1 2">3012STDY6756504</strain>
    </source>
</reference>
<proteinExistence type="predicted"/>
<accession>A0A4U8W288</accession>
<dbReference type="Proteomes" id="UP000290439">
    <property type="component" value="Chromosome"/>
</dbReference>
<gene>
    <name evidence="1" type="ORF">NCTC10797_03774</name>
</gene>
<sequence length="56" mass="5587">MIGAPSGAVLVAGENEANFTDFVQGFTSGYGGGTRPAGRGFSRAFSSSVLECAGAR</sequence>
<evidence type="ECO:0000313" key="1">
    <source>
        <dbReference type="EMBL" id="VFA99982.1"/>
    </source>
</evidence>
<dbReference type="EMBL" id="LR215973">
    <property type="protein sequence ID" value="VFA99982.1"/>
    <property type="molecule type" value="Genomic_DNA"/>
</dbReference>
<evidence type="ECO:0000313" key="2">
    <source>
        <dbReference type="Proteomes" id="UP000290439"/>
    </source>
</evidence>
<dbReference type="AlphaFoldDB" id="A0A4U8W288"/>
<name>A0A4U8W288_9NOCA</name>